<protein>
    <submittedName>
        <fullName evidence="1">Uncharacterized protein</fullName>
    </submittedName>
</protein>
<dbReference type="PANTHER" id="PTHR34576">
    <property type="entry name" value="MEMBRANE-ASSOCIATED KINASE REGULATOR 6-RELATED"/>
    <property type="match status" value="1"/>
</dbReference>
<sequence length="200" mass="22621">MEDPQQLSVESVPYAWLANRNPSLDRPNHSFRLSFDATDRSSFIEMDPNLTPSKRFIGHQDLDFNVPKPEPDKTFVLTKKLASNRILVPSKSYSGFNIRVSPLGSTPGEEGRFRKSRSMSLRKCNRLPKTIVQKYMELFRPIWCSMRWGRPGIGQVQGVENCGPGPGFKTSGVCWARRCCDSESSIHEAVVHCKKTIGMD</sequence>
<evidence type="ECO:0000313" key="1">
    <source>
        <dbReference type="EMBL" id="KAD5961216.1"/>
    </source>
</evidence>
<dbReference type="InterPro" id="IPR044699">
    <property type="entry name" value="MAKR6"/>
</dbReference>
<dbReference type="PANTHER" id="PTHR34576:SF12">
    <property type="entry name" value="MEMBRANE-ASSOCIATED KINASE REGULATOR 6"/>
    <property type="match status" value="1"/>
</dbReference>
<organism evidence="1 2">
    <name type="scientific">Mikania micrantha</name>
    <name type="common">bitter vine</name>
    <dbReference type="NCBI Taxonomy" id="192012"/>
    <lineage>
        <taxon>Eukaryota</taxon>
        <taxon>Viridiplantae</taxon>
        <taxon>Streptophyta</taxon>
        <taxon>Embryophyta</taxon>
        <taxon>Tracheophyta</taxon>
        <taxon>Spermatophyta</taxon>
        <taxon>Magnoliopsida</taxon>
        <taxon>eudicotyledons</taxon>
        <taxon>Gunneridae</taxon>
        <taxon>Pentapetalae</taxon>
        <taxon>asterids</taxon>
        <taxon>campanulids</taxon>
        <taxon>Asterales</taxon>
        <taxon>Asteraceae</taxon>
        <taxon>Asteroideae</taxon>
        <taxon>Heliantheae alliance</taxon>
        <taxon>Eupatorieae</taxon>
        <taxon>Mikania</taxon>
    </lineage>
</organism>
<accession>A0A5N6P6E7</accession>
<dbReference type="EMBL" id="SZYD01000006">
    <property type="protein sequence ID" value="KAD5961216.1"/>
    <property type="molecule type" value="Genomic_DNA"/>
</dbReference>
<dbReference type="AlphaFoldDB" id="A0A5N6P6E7"/>
<name>A0A5N6P6E7_9ASTR</name>
<keyword evidence="2" id="KW-1185">Reference proteome</keyword>
<evidence type="ECO:0000313" key="2">
    <source>
        <dbReference type="Proteomes" id="UP000326396"/>
    </source>
</evidence>
<reference evidence="1 2" key="1">
    <citation type="submission" date="2019-05" db="EMBL/GenBank/DDBJ databases">
        <title>Mikania micrantha, genome provides insights into the molecular mechanism of rapid growth.</title>
        <authorList>
            <person name="Liu B."/>
        </authorList>
    </citation>
    <scope>NUCLEOTIDE SEQUENCE [LARGE SCALE GENOMIC DNA]</scope>
    <source>
        <strain evidence="1">NLD-2019</strain>
        <tissue evidence="1">Leaf</tissue>
    </source>
</reference>
<dbReference type="Proteomes" id="UP000326396">
    <property type="component" value="Linkage Group LG14"/>
</dbReference>
<dbReference type="OrthoDB" id="1913205at2759"/>
<comment type="caution">
    <text evidence="1">The sequence shown here is derived from an EMBL/GenBank/DDBJ whole genome shotgun (WGS) entry which is preliminary data.</text>
</comment>
<proteinExistence type="predicted"/>
<gene>
    <name evidence="1" type="ORF">E3N88_12689</name>
</gene>